<proteinExistence type="predicted"/>
<feature type="compositionally biased region" description="Basic and acidic residues" evidence="1">
    <location>
        <begin position="56"/>
        <end position="79"/>
    </location>
</feature>
<reference evidence="2 3" key="1">
    <citation type="journal article" date="2018" name="Sci. Data">
        <title>The draft genome sequence of cork oak.</title>
        <authorList>
            <person name="Ramos A.M."/>
            <person name="Usie A."/>
            <person name="Barbosa P."/>
            <person name="Barros P.M."/>
            <person name="Capote T."/>
            <person name="Chaves I."/>
            <person name="Simoes F."/>
            <person name="Abreu I."/>
            <person name="Carrasquinho I."/>
            <person name="Faro C."/>
            <person name="Guimaraes J.B."/>
            <person name="Mendonca D."/>
            <person name="Nobrega F."/>
            <person name="Rodrigues L."/>
            <person name="Saibo N.J.M."/>
            <person name="Varela M.C."/>
            <person name="Egas C."/>
            <person name="Matos J."/>
            <person name="Miguel C.M."/>
            <person name="Oliveira M.M."/>
            <person name="Ricardo C.P."/>
            <person name="Goncalves S."/>
        </authorList>
    </citation>
    <scope>NUCLEOTIDE SEQUENCE [LARGE SCALE GENOMIC DNA]</scope>
    <source>
        <strain evidence="3">cv. HL8</strain>
    </source>
</reference>
<evidence type="ECO:0000313" key="3">
    <source>
        <dbReference type="Proteomes" id="UP000237347"/>
    </source>
</evidence>
<dbReference type="AlphaFoldDB" id="A0AAW0KGP5"/>
<organism evidence="2 3">
    <name type="scientific">Quercus suber</name>
    <name type="common">Cork oak</name>
    <dbReference type="NCBI Taxonomy" id="58331"/>
    <lineage>
        <taxon>Eukaryota</taxon>
        <taxon>Viridiplantae</taxon>
        <taxon>Streptophyta</taxon>
        <taxon>Embryophyta</taxon>
        <taxon>Tracheophyta</taxon>
        <taxon>Spermatophyta</taxon>
        <taxon>Magnoliopsida</taxon>
        <taxon>eudicotyledons</taxon>
        <taxon>Gunneridae</taxon>
        <taxon>Pentapetalae</taxon>
        <taxon>rosids</taxon>
        <taxon>fabids</taxon>
        <taxon>Fagales</taxon>
        <taxon>Fagaceae</taxon>
        <taxon>Quercus</taxon>
    </lineage>
</organism>
<dbReference type="EMBL" id="PKMF04000307">
    <property type="protein sequence ID" value="KAK7838429.1"/>
    <property type="molecule type" value="Genomic_DNA"/>
</dbReference>
<name>A0AAW0KGP5_QUESU</name>
<feature type="region of interest" description="Disordered" evidence="1">
    <location>
        <begin position="1"/>
        <end position="23"/>
    </location>
</feature>
<keyword evidence="3" id="KW-1185">Reference proteome</keyword>
<comment type="caution">
    <text evidence="2">The sequence shown here is derived from an EMBL/GenBank/DDBJ whole genome shotgun (WGS) entry which is preliminary data.</text>
</comment>
<feature type="region of interest" description="Disordered" evidence="1">
    <location>
        <begin position="56"/>
        <end position="83"/>
    </location>
</feature>
<dbReference type="Proteomes" id="UP000237347">
    <property type="component" value="Unassembled WGS sequence"/>
</dbReference>
<protein>
    <submittedName>
        <fullName evidence="2">Uncharacterized protein</fullName>
    </submittedName>
</protein>
<evidence type="ECO:0000313" key="2">
    <source>
        <dbReference type="EMBL" id="KAK7838429.1"/>
    </source>
</evidence>
<evidence type="ECO:0000256" key="1">
    <source>
        <dbReference type="SAM" id="MobiDB-lite"/>
    </source>
</evidence>
<gene>
    <name evidence="2" type="ORF">CFP56_019897</name>
</gene>
<sequence length="94" mass="11407">MHRRQHRYGLSVLRDSGMNRGSRKDWISGCISFHRRKRRRTQPALTQREDIENVRIREYQRQSESESSYSERREKEYEKKKSHGTELLLCALRA</sequence>
<accession>A0AAW0KGP5</accession>